<feature type="compositionally biased region" description="Basic and acidic residues" evidence="2">
    <location>
        <begin position="137"/>
        <end position="149"/>
    </location>
</feature>
<dbReference type="EMBL" id="ML986604">
    <property type="protein sequence ID" value="KAF2265603.1"/>
    <property type="molecule type" value="Genomic_DNA"/>
</dbReference>
<evidence type="ECO:0000256" key="2">
    <source>
        <dbReference type="SAM" id="MobiDB-lite"/>
    </source>
</evidence>
<evidence type="ECO:0000259" key="3">
    <source>
        <dbReference type="PROSITE" id="PS50048"/>
    </source>
</evidence>
<feature type="domain" description="Zn(2)-C6 fungal-type" evidence="3">
    <location>
        <begin position="384"/>
        <end position="419"/>
    </location>
</feature>
<dbReference type="InterPro" id="IPR036864">
    <property type="entry name" value="Zn2-C6_fun-type_DNA-bd_sf"/>
</dbReference>
<feature type="compositionally biased region" description="Low complexity" evidence="2">
    <location>
        <begin position="99"/>
        <end position="108"/>
    </location>
</feature>
<name>A0A9P4N534_9PLEO</name>
<dbReference type="PROSITE" id="PS50048">
    <property type="entry name" value="ZN2_CY6_FUNGAL_2"/>
    <property type="match status" value="1"/>
</dbReference>
<keyword evidence="1" id="KW-0539">Nucleus</keyword>
<evidence type="ECO:0000256" key="1">
    <source>
        <dbReference type="ARBA" id="ARBA00023242"/>
    </source>
</evidence>
<dbReference type="OrthoDB" id="3921198at2759"/>
<dbReference type="SMART" id="SM00066">
    <property type="entry name" value="GAL4"/>
    <property type="match status" value="1"/>
</dbReference>
<dbReference type="Proteomes" id="UP000800093">
    <property type="component" value="Unassembled WGS sequence"/>
</dbReference>
<dbReference type="InterPro" id="IPR001138">
    <property type="entry name" value="Zn2Cys6_DnaBD"/>
</dbReference>
<evidence type="ECO:0000313" key="4">
    <source>
        <dbReference type="EMBL" id="KAF2265603.1"/>
    </source>
</evidence>
<organism evidence="4 5">
    <name type="scientific">Lojkania enalia</name>
    <dbReference type="NCBI Taxonomy" id="147567"/>
    <lineage>
        <taxon>Eukaryota</taxon>
        <taxon>Fungi</taxon>
        <taxon>Dikarya</taxon>
        <taxon>Ascomycota</taxon>
        <taxon>Pezizomycotina</taxon>
        <taxon>Dothideomycetes</taxon>
        <taxon>Pleosporomycetidae</taxon>
        <taxon>Pleosporales</taxon>
        <taxon>Pleosporales incertae sedis</taxon>
        <taxon>Lojkania</taxon>
    </lineage>
</organism>
<feature type="region of interest" description="Disordered" evidence="2">
    <location>
        <begin position="99"/>
        <end position="172"/>
    </location>
</feature>
<proteinExistence type="predicted"/>
<dbReference type="InterPro" id="IPR052973">
    <property type="entry name" value="Fungal_sec-metab_reg_TF"/>
</dbReference>
<dbReference type="PANTHER" id="PTHR35392:SF5">
    <property type="entry name" value="ZN(2)-C6 FUNGAL-TYPE DOMAIN-CONTAINING PROTEIN"/>
    <property type="match status" value="1"/>
</dbReference>
<feature type="compositionally biased region" description="Polar residues" evidence="2">
    <location>
        <begin position="114"/>
        <end position="127"/>
    </location>
</feature>
<sequence>MATATNNRSASALTRALSSNEDWQDVGFFDGELFDPIFYQGDIGLTDLFDDTGYYGSFTSAYNVPESVTSDQTFDTFEPSAAVSTSDELSSFDNAISAPPSVVDDPPSIGHPSSWLSNPGSFSTAPTSPLVGRKGKEHSGRSNLREDNSPFRTTLESPFRSGERTCPSSSFSDDSFQTASTFLFNPHIANSPGAFSSLDVTASQAFANVGDWAEQPQINGPILELDHVRAIPIPHPHTATHLSNFPSCPETEAAYGEPNLARAITIPQPNHRAASYNHHSEPAHLNSYAPPLLSVSPDTRSPPKNTALARSTSSRGSRRRRNSLITPSPISNELGWVNYQPHHQTNRLVPSGPDGNKGKRQRGRTKGLTVEGRRNAALMRVVGSCDNCRRRKEKCDPGIPCKSCLEHYKGDLIRSPCRDHVLSDLSKAFLSDRLGWHPTARAVESFISPSHYDVSRGYTYTIPMKLGFGRLLHVPVHALQVYDSDGLYHDHLIYSWPPNSSTVESHKHAVLPAVLAPEALSSLPQILDTHLSLLVTQHFRSFPLYCSPLRILREIYVFFRSLPSNTSHSRLLHQALKLLVLVHIGGDLDLPSPSSDLVLAQLVRISMVVDPEIVQPTPCFIRAQLGSVMPTLALSMMKDVLSKLEQILLNRECQEWPIALAVLIVVVMTVESIHYHAAKLPYHHAFDDKPIVSQSTREEERKIDELGIKSLFTFYSACFSGCHARLKPDWEGEVAQTSAYATTGNSAIDPDTSLKPEDRFVESVRKAIRQASPGGYLAIKANGERVGEDMGFFFDRLVARLLLLKM</sequence>
<gene>
    <name evidence="4" type="ORF">CC78DRAFT_181801</name>
</gene>
<keyword evidence="5" id="KW-1185">Reference proteome</keyword>
<dbReference type="GO" id="GO:0000981">
    <property type="term" value="F:DNA-binding transcription factor activity, RNA polymerase II-specific"/>
    <property type="evidence" value="ECO:0007669"/>
    <property type="project" value="InterPro"/>
</dbReference>
<feature type="region of interest" description="Disordered" evidence="2">
    <location>
        <begin position="272"/>
        <end position="368"/>
    </location>
</feature>
<accession>A0A9P4N534</accession>
<dbReference type="PANTHER" id="PTHR35392">
    <property type="entry name" value="ZN(II)2CYS6 TRANSCRIPTION FACTOR (EUROFUNG)-RELATED-RELATED"/>
    <property type="match status" value="1"/>
</dbReference>
<dbReference type="AlphaFoldDB" id="A0A9P4N534"/>
<evidence type="ECO:0000313" key="5">
    <source>
        <dbReference type="Proteomes" id="UP000800093"/>
    </source>
</evidence>
<comment type="caution">
    <text evidence="4">The sequence shown here is derived from an EMBL/GenBank/DDBJ whole genome shotgun (WGS) entry which is preliminary data.</text>
</comment>
<reference evidence="5" key="1">
    <citation type="journal article" date="2020" name="Stud. Mycol.">
        <title>101 Dothideomycetes genomes: A test case for predicting lifestyles and emergence of pathogens.</title>
        <authorList>
            <person name="Haridas S."/>
            <person name="Albert R."/>
            <person name="Binder M."/>
            <person name="Bloem J."/>
            <person name="LaButti K."/>
            <person name="Salamov A."/>
            <person name="Andreopoulos B."/>
            <person name="Baker S."/>
            <person name="Barry K."/>
            <person name="Bills G."/>
            <person name="Bluhm B."/>
            <person name="Cannon C."/>
            <person name="Castanera R."/>
            <person name="Culley D."/>
            <person name="Daum C."/>
            <person name="Ezra D."/>
            <person name="Gonzalez J."/>
            <person name="Henrissat B."/>
            <person name="Kuo A."/>
            <person name="Liang C."/>
            <person name="Lipzen A."/>
            <person name="Lutzoni F."/>
            <person name="Magnuson J."/>
            <person name="Mondo S."/>
            <person name="Nolan M."/>
            <person name="Ohm R."/>
            <person name="Pangilinan J."/>
            <person name="Park H.-J."/>
            <person name="Ramirez L."/>
            <person name="Alfaro M."/>
            <person name="Sun H."/>
            <person name="Tritt A."/>
            <person name="Yoshinaga Y."/>
            <person name="Zwiers L.-H."/>
            <person name="Turgeon B."/>
            <person name="Goodwin S."/>
            <person name="Spatafora J."/>
            <person name="Crous P."/>
            <person name="Grigoriev I."/>
        </authorList>
    </citation>
    <scope>NUCLEOTIDE SEQUENCE [LARGE SCALE GENOMIC DNA]</scope>
    <source>
        <strain evidence="5">CBS 304.66</strain>
    </source>
</reference>
<dbReference type="GO" id="GO:0008270">
    <property type="term" value="F:zinc ion binding"/>
    <property type="evidence" value="ECO:0007669"/>
    <property type="project" value="InterPro"/>
</dbReference>
<protein>
    <recommendedName>
        <fullName evidence="3">Zn(2)-C6 fungal-type domain-containing protein</fullName>
    </recommendedName>
</protein>
<dbReference type="CDD" id="cd00067">
    <property type="entry name" value="GAL4"/>
    <property type="match status" value="1"/>
</dbReference>
<dbReference type="SUPFAM" id="SSF57701">
    <property type="entry name" value="Zn2/Cys6 DNA-binding domain"/>
    <property type="match status" value="1"/>
</dbReference>
<dbReference type="Pfam" id="PF00172">
    <property type="entry name" value="Zn_clus"/>
    <property type="match status" value="1"/>
</dbReference>